<evidence type="ECO:0000313" key="3">
    <source>
        <dbReference type="Proteomes" id="UP001597371"/>
    </source>
</evidence>
<accession>A0ABW5CNV9</accession>
<keyword evidence="3" id="KW-1185">Reference proteome</keyword>
<dbReference type="Proteomes" id="UP001597371">
    <property type="component" value="Unassembled WGS sequence"/>
</dbReference>
<reference evidence="3" key="1">
    <citation type="journal article" date="2019" name="Int. J. Syst. Evol. Microbiol.">
        <title>The Global Catalogue of Microorganisms (GCM) 10K type strain sequencing project: providing services to taxonomists for standard genome sequencing and annotation.</title>
        <authorList>
            <consortium name="The Broad Institute Genomics Platform"/>
            <consortium name="The Broad Institute Genome Sequencing Center for Infectious Disease"/>
            <person name="Wu L."/>
            <person name="Ma J."/>
        </authorList>
    </citation>
    <scope>NUCLEOTIDE SEQUENCE [LARGE SCALE GENOMIC DNA]</scope>
    <source>
        <strain evidence="3">ZS-35-S2</strain>
    </source>
</reference>
<proteinExistence type="predicted"/>
<feature type="region of interest" description="Disordered" evidence="1">
    <location>
        <begin position="138"/>
        <end position="157"/>
    </location>
</feature>
<evidence type="ECO:0000256" key="1">
    <source>
        <dbReference type="SAM" id="MobiDB-lite"/>
    </source>
</evidence>
<evidence type="ECO:0000313" key="2">
    <source>
        <dbReference type="EMBL" id="MFD2237677.1"/>
    </source>
</evidence>
<protein>
    <submittedName>
        <fullName evidence="2">Uncharacterized protein</fullName>
    </submittedName>
</protein>
<gene>
    <name evidence="2" type="ORF">ACFSKQ_09400</name>
</gene>
<dbReference type="RefSeq" id="WP_209736458.1">
    <property type="nucleotide sequence ID" value="NZ_CP072611.1"/>
</dbReference>
<sequence length="157" mass="18384">MSDDELVPAKYRGQIGRKYRSPHQSGYVRRRPIVMEYVRSLLIDGEWPTTEKIARLIEALDRGHVVNSKTISYDLYHLRKEGKVWRYPNSHRVKVEDSEGPRIYPSLRWAADAEGCSKEAARKWLMKPGQMNRRGQIWSYVESPEDRPKTNQRKKGG</sequence>
<name>A0ABW5CNV9_9HYPH</name>
<comment type="caution">
    <text evidence="2">The sequence shown here is derived from an EMBL/GenBank/DDBJ whole genome shotgun (WGS) entry which is preliminary data.</text>
</comment>
<organism evidence="2 3">
    <name type="scientific">Aureimonas populi</name>
    <dbReference type="NCBI Taxonomy" id="1701758"/>
    <lineage>
        <taxon>Bacteria</taxon>
        <taxon>Pseudomonadati</taxon>
        <taxon>Pseudomonadota</taxon>
        <taxon>Alphaproteobacteria</taxon>
        <taxon>Hyphomicrobiales</taxon>
        <taxon>Aurantimonadaceae</taxon>
        <taxon>Aureimonas</taxon>
    </lineage>
</organism>
<dbReference type="EMBL" id="JBHUIJ010000012">
    <property type="protein sequence ID" value="MFD2237677.1"/>
    <property type="molecule type" value="Genomic_DNA"/>
</dbReference>